<gene>
    <name evidence="1" type="ORF">IBL26_15035</name>
</gene>
<dbReference type="EMBL" id="JACTVA010000027">
    <property type="protein sequence ID" value="MBC9208157.1"/>
    <property type="molecule type" value="Genomic_DNA"/>
</dbReference>
<evidence type="ECO:0000313" key="2">
    <source>
        <dbReference type="Proteomes" id="UP000626026"/>
    </source>
</evidence>
<name>A0ABR7RNL4_9PROT</name>
<sequence>MPEMLRPPERDSLIAFLERNLLQDVRLGDQDHQALRETLADRPTAGAAWTEAAARAVELLALPKLRHRWSALADRLTDFLLAMGEGPILHRQAATPGCRIDSTDPQDFRVSTAAYEFTGDLTRGLLRQRPAAGVEGAEVVHTGHLVEFTSGGANHCLDVEDSTSHAGVSPQPDGSVVLFHESLFSARAGLMRRTRFVARLRYEYTVRPDDPRVQLRVMLKTAPKVALRDIRLTTALDEMSAATTPFGHLVLSAGGRTLPLSQPQDELTTLHLGRADALSLTETAAAPLATGVHLGFPSADRLMSIKLVSKAGDAGSTRRPHWLLTRYRIPQLGPGQSATVEEERLVTFGTLQGAEATYASLLRDPAPLRGRDPGLARDIGAALNGMATQILFSTTSGHGGEARLAQMRQWYDRHAPAFLAAPPPRPRELAFALLSLDAMRRLPAAAGPDYAALLASGLNALLACQDAGGTFIEPGGAPDLGGHAAAILLLSRLAIAQHAIAQHGDSQGSPDPRLAAALRRALLPLQLGSMWAGQGEAARELPSPILHAATTEGGTTDDGRLSSRLGLAMRGLGVLILATRAGAVPLEPAERSHLETLYDSCFRLLRGRLRSSPEQLEVLADSDRADGDAITQSVVALALLAPDEAVLALPLAVPQPA</sequence>
<accession>A0ABR7RNL4</accession>
<keyword evidence="2" id="KW-1185">Reference proteome</keyword>
<dbReference type="RefSeq" id="WP_187785313.1">
    <property type="nucleotide sequence ID" value="NZ_JACTVA010000027.1"/>
</dbReference>
<dbReference type="Proteomes" id="UP000626026">
    <property type="component" value="Unassembled WGS sequence"/>
</dbReference>
<proteinExistence type="predicted"/>
<organism evidence="1 2">
    <name type="scientific">Teichococcus aerophilus</name>
    <dbReference type="NCBI Taxonomy" id="1224513"/>
    <lineage>
        <taxon>Bacteria</taxon>
        <taxon>Pseudomonadati</taxon>
        <taxon>Pseudomonadota</taxon>
        <taxon>Alphaproteobacteria</taxon>
        <taxon>Acetobacterales</taxon>
        <taxon>Roseomonadaceae</taxon>
        <taxon>Roseomonas</taxon>
    </lineage>
</organism>
<evidence type="ECO:0000313" key="1">
    <source>
        <dbReference type="EMBL" id="MBC9208157.1"/>
    </source>
</evidence>
<protein>
    <submittedName>
        <fullName evidence="1">Uncharacterized protein</fullName>
    </submittedName>
</protein>
<comment type="caution">
    <text evidence="1">The sequence shown here is derived from an EMBL/GenBank/DDBJ whole genome shotgun (WGS) entry which is preliminary data.</text>
</comment>
<reference evidence="1 2" key="1">
    <citation type="journal article" date="2013" name="Int. J. Syst. Evol. Microbiol.">
        <title>Roseomonas aerophila sp. nov., isolated from air.</title>
        <authorList>
            <person name="Kim S.J."/>
            <person name="Weon H.Y."/>
            <person name="Ahn J.H."/>
            <person name="Hong S.B."/>
            <person name="Seok S.J."/>
            <person name="Whang K.S."/>
            <person name="Kwon S.W."/>
        </authorList>
    </citation>
    <scope>NUCLEOTIDE SEQUENCE [LARGE SCALE GENOMIC DNA]</scope>
    <source>
        <strain evidence="1 2">NBRC 108923</strain>
    </source>
</reference>